<dbReference type="Gene3D" id="3.40.50.720">
    <property type="entry name" value="NAD(P)-binding Rossmann-like Domain"/>
    <property type="match status" value="1"/>
</dbReference>
<dbReference type="InterPro" id="IPR005106">
    <property type="entry name" value="Asp/hSer_DH_NAD-bd"/>
</dbReference>
<dbReference type="Pfam" id="PF21135">
    <property type="entry name" value="DRL_cat"/>
    <property type="match status" value="1"/>
</dbReference>
<dbReference type="InterPro" id="IPR036291">
    <property type="entry name" value="NAD(P)-bd_dom_sf"/>
</dbReference>
<name>A0A212JCV7_9DELT</name>
<reference evidence="2" key="1">
    <citation type="submission" date="2016-04" db="EMBL/GenBank/DDBJ databases">
        <authorList>
            <person name="Evans L.H."/>
            <person name="Alamgir A."/>
            <person name="Owens N."/>
            <person name="Weber N.D."/>
            <person name="Virtaneva K."/>
            <person name="Barbian K."/>
            <person name="Babar A."/>
            <person name="Rosenke K."/>
        </authorList>
    </citation>
    <scope>NUCLEOTIDE SEQUENCE</scope>
    <source>
        <strain evidence="2">86</strain>
    </source>
</reference>
<dbReference type="Pfam" id="PF08666">
    <property type="entry name" value="SAF"/>
    <property type="match status" value="1"/>
</dbReference>
<accession>A0A212JCV7</accession>
<dbReference type="InterPro" id="IPR048423">
    <property type="entry name" value="DRL_cat"/>
</dbReference>
<organism evidence="2">
    <name type="scientific">uncultured delta proteobacterium</name>
    <dbReference type="NCBI Taxonomy" id="34034"/>
    <lineage>
        <taxon>Bacteria</taxon>
        <taxon>Deltaproteobacteria</taxon>
        <taxon>environmental samples</taxon>
    </lineage>
</organism>
<dbReference type="PANTHER" id="PTHR37850:SF3">
    <property type="entry name" value="BLR7815 PROTEIN"/>
    <property type="match status" value="1"/>
</dbReference>
<dbReference type="CDD" id="cd11616">
    <property type="entry name" value="SAF_DH_OX_like"/>
    <property type="match status" value="1"/>
</dbReference>
<evidence type="ECO:0000259" key="1">
    <source>
        <dbReference type="SMART" id="SM00858"/>
    </source>
</evidence>
<dbReference type="PANTHER" id="PTHR37850">
    <property type="entry name" value="STRU PROTEIN"/>
    <property type="match status" value="1"/>
</dbReference>
<protein>
    <recommendedName>
        <fullName evidence="1">SAF domain-containing protein</fullName>
    </recommendedName>
</protein>
<dbReference type="EMBL" id="FLUQ01000001">
    <property type="protein sequence ID" value="SBV97085.1"/>
    <property type="molecule type" value="Genomic_DNA"/>
</dbReference>
<proteinExistence type="predicted"/>
<dbReference type="GO" id="GO:0016491">
    <property type="term" value="F:oxidoreductase activity"/>
    <property type="evidence" value="ECO:0007669"/>
    <property type="project" value="InterPro"/>
</dbReference>
<gene>
    <name evidence="2" type="ORF">KL86DPRO_11156</name>
</gene>
<dbReference type="AlphaFoldDB" id="A0A212JCV7"/>
<dbReference type="SUPFAM" id="SSF51735">
    <property type="entry name" value="NAD(P)-binding Rossmann-fold domains"/>
    <property type="match status" value="1"/>
</dbReference>
<dbReference type="Pfam" id="PF03447">
    <property type="entry name" value="NAD_binding_3"/>
    <property type="match status" value="1"/>
</dbReference>
<sequence length="449" mass="48443">MNFHRMLQKRAAEGKSCRVGLIGLGKFASMFVSQVRNIPGLHLVGVADLSPERARTAFARIGWEADLYAAASLEEAAKSGKTCIISESKQLIASPFVDIIVEATGSPEAAIPHVLACCEHKKHIIMVTVEADAVAGPYLARKAQEAGIVYSLAYGDQPAEIYELVDWARTSGFEVVAAGKGTKYLPGYHQSTPDTVWEYFGISPEDAKRGGLNAKMFNSFMDGTKSAIEMASVANACDLHCNPAGLQFLPCGVDDLQQQLIPQADGGQLPLKGQVEIISSEERDGRHVFRDLRYGVYVVFKGKTEYQKNCFHEYKFLKDKTGMYTAMYRPNHLIGLELSITIATIAIHGEATGAPIVFNGDVVATAKKDLAAGDILDGEGGYAVYGKLMPAKDSLAVGGVPLGLCNNVKLLKPVKAGDPVTWGDVAIDETSVAVKVRKEMETYYKNGGK</sequence>
<dbReference type="SMART" id="SM00858">
    <property type="entry name" value="SAF"/>
    <property type="match status" value="1"/>
</dbReference>
<dbReference type="GO" id="GO:0050661">
    <property type="term" value="F:NADP binding"/>
    <property type="evidence" value="ECO:0007669"/>
    <property type="project" value="InterPro"/>
</dbReference>
<dbReference type="InterPro" id="IPR013974">
    <property type="entry name" value="SAF"/>
</dbReference>
<feature type="domain" description="SAF" evidence="1">
    <location>
        <begin position="361"/>
        <end position="426"/>
    </location>
</feature>
<evidence type="ECO:0000313" key="2">
    <source>
        <dbReference type="EMBL" id="SBV97085.1"/>
    </source>
</evidence>